<organism evidence="1 2">
    <name type="scientific">Butyrivibrio fibrisolvens DSM 3071</name>
    <dbReference type="NCBI Taxonomy" id="1121131"/>
    <lineage>
        <taxon>Bacteria</taxon>
        <taxon>Bacillati</taxon>
        <taxon>Bacillota</taxon>
        <taxon>Clostridia</taxon>
        <taxon>Lachnospirales</taxon>
        <taxon>Lachnospiraceae</taxon>
        <taxon>Butyrivibrio</taxon>
    </lineage>
</organism>
<dbReference type="RefSeq" id="WP_073386702.1">
    <property type="nucleotide sequence ID" value="NZ_FQXK01000011.1"/>
</dbReference>
<dbReference type="Proteomes" id="UP000184278">
    <property type="component" value="Unassembled WGS sequence"/>
</dbReference>
<reference evidence="2" key="1">
    <citation type="submission" date="2016-11" db="EMBL/GenBank/DDBJ databases">
        <authorList>
            <person name="Varghese N."/>
            <person name="Submissions S."/>
        </authorList>
    </citation>
    <scope>NUCLEOTIDE SEQUENCE [LARGE SCALE GENOMIC DNA]</scope>
    <source>
        <strain evidence="2">DSM 3071</strain>
    </source>
</reference>
<gene>
    <name evidence="1" type="ORF">SAMN02745229_01464</name>
</gene>
<dbReference type="AlphaFoldDB" id="A0A1M5YGP5"/>
<evidence type="ECO:0000313" key="2">
    <source>
        <dbReference type="Proteomes" id="UP000184278"/>
    </source>
</evidence>
<dbReference type="GeneID" id="89508615"/>
<dbReference type="EMBL" id="FQXK01000011">
    <property type="protein sequence ID" value="SHI11079.1"/>
    <property type="molecule type" value="Genomic_DNA"/>
</dbReference>
<proteinExistence type="predicted"/>
<sequence>MRFDYFPYQISDSDLNLDAVSLLEKWKPQIELWQVLVQMNELQMDSECLYRPFGTLSFGERTRVKSYETRIEREIEEKEGLLQDIETVTDLKIQPLRFHKEVLISAYDLGLRYEGSEKEGSHSG</sequence>
<keyword evidence="2" id="KW-1185">Reference proteome</keyword>
<evidence type="ECO:0000313" key="1">
    <source>
        <dbReference type="EMBL" id="SHI11079.1"/>
    </source>
</evidence>
<dbReference type="STRING" id="1121131.SAMN02745229_01464"/>
<accession>A0A1M5YGP5</accession>
<name>A0A1M5YGP5_BUTFI</name>
<protein>
    <submittedName>
        <fullName evidence="1">Uncharacterized protein</fullName>
    </submittedName>
</protein>